<evidence type="ECO:0000313" key="2">
    <source>
        <dbReference type="EMBL" id="ARF11550.1"/>
    </source>
</evidence>
<protein>
    <submittedName>
        <fullName evidence="2">Uncharacterized protein</fullName>
    </submittedName>
</protein>
<organism evidence="2">
    <name type="scientific">Klosneuvirus KNV1</name>
    <dbReference type="NCBI Taxonomy" id="1977640"/>
    <lineage>
        <taxon>Viruses</taxon>
        <taxon>Varidnaviria</taxon>
        <taxon>Bamfordvirae</taxon>
        <taxon>Nucleocytoviricota</taxon>
        <taxon>Megaviricetes</taxon>
        <taxon>Imitervirales</taxon>
        <taxon>Mimiviridae</taxon>
        <taxon>Klosneuvirinae</taxon>
        <taxon>Klosneuvirus</taxon>
    </lineage>
</organism>
<sequence length="182" mass="19970">MSAAQKLKAFNTYEGDVKAAKTPGAKLKAFNQYETTIKGLNKKPETTTGAPKPSGIPENCDPKGDTIKAVQDENTRLTGEVTALSGKTGDDALKLAGKLKSENIELYKRAVKLLIQELSKETPDKIKALKTTHNTIIEAMRKDKDLEPDLNKCLEDYLYKHYDGIAGGQSKGFFEELLGFAF</sequence>
<dbReference type="EMBL" id="KY684108">
    <property type="protein sequence ID" value="ARF11550.1"/>
    <property type="molecule type" value="Genomic_DNA"/>
</dbReference>
<proteinExistence type="predicted"/>
<reference evidence="2" key="1">
    <citation type="journal article" date="2017" name="Science">
        <title>Giant viruses with an expanded complement of translation system components.</title>
        <authorList>
            <person name="Schulz F."/>
            <person name="Yutin N."/>
            <person name="Ivanova N.N."/>
            <person name="Ortega D.R."/>
            <person name="Lee T.K."/>
            <person name="Vierheilig J."/>
            <person name="Daims H."/>
            <person name="Horn M."/>
            <person name="Wagner M."/>
            <person name="Jensen G.J."/>
            <person name="Kyrpides N.C."/>
            <person name="Koonin E.V."/>
            <person name="Woyke T."/>
        </authorList>
    </citation>
    <scope>NUCLEOTIDE SEQUENCE</scope>
    <source>
        <strain evidence="2">KNV1</strain>
    </source>
</reference>
<gene>
    <name evidence="2" type="ORF">Klosneuvirus_1_407</name>
</gene>
<evidence type="ECO:0000256" key="1">
    <source>
        <dbReference type="SAM" id="MobiDB-lite"/>
    </source>
</evidence>
<name>A0A1V0SIK3_9VIRU</name>
<accession>A0A1V0SIK3</accession>
<feature type="region of interest" description="Disordered" evidence="1">
    <location>
        <begin position="40"/>
        <end position="62"/>
    </location>
</feature>